<evidence type="ECO:0000256" key="1">
    <source>
        <dbReference type="ARBA" id="ARBA00004123"/>
    </source>
</evidence>
<dbReference type="Proteomes" id="UP000052978">
    <property type="component" value="Unassembled WGS sequence"/>
</dbReference>
<evidence type="ECO:0000256" key="5">
    <source>
        <dbReference type="ARBA" id="ARBA00009589"/>
    </source>
</evidence>
<dbReference type="eggNOG" id="ENOG502QRS9">
    <property type="taxonomic scope" value="Eukaryota"/>
</dbReference>
<dbReference type="SUPFAM" id="SSF56784">
    <property type="entry name" value="HAD-like"/>
    <property type="match status" value="1"/>
</dbReference>
<comment type="similarity">
    <text evidence="4">Belongs to the dysbindin family.</text>
</comment>
<comment type="subcellular location">
    <subcellularLocation>
        <location evidence="19">Cytoplasmic vesicle</location>
        <location evidence="19">Secretory vesicle</location>
        <location evidence="19">Synaptic vesicle membrane</location>
        <topology evidence="19">Peripheral membrane protein</topology>
        <orientation evidence="19">Cytoplasmic side</orientation>
    </subcellularLocation>
    <subcellularLocation>
        <location evidence="3">Endoplasmic reticulum</location>
    </subcellularLocation>
    <subcellularLocation>
        <location evidence="2">Endosome membrane</location>
        <topology evidence="2">Peripheral membrane protein</topology>
        <orientation evidence="2">Cytoplasmic side</orientation>
    </subcellularLocation>
    <subcellularLocation>
        <location evidence="18">Melanosome membrane</location>
        <topology evidence="18">Peripheral membrane protein</topology>
        <orientation evidence="18">Cytoplasmic side</orientation>
    </subcellularLocation>
    <subcellularLocation>
        <location evidence="1">Nucleus</location>
    </subcellularLocation>
    <subcellularLocation>
        <location evidence="17">Postsynaptic density</location>
    </subcellularLocation>
</comment>
<evidence type="ECO:0000256" key="12">
    <source>
        <dbReference type="ARBA" id="ARBA00023018"/>
    </source>
</evidence>
<dbReference type="Pfam" id="PF05761">
    <property type="entry name" value="5_nucleotid"/>
    <property type="match status" value="1"/>
</dbReference>
<feature type="region of interest" description="Disordered" evidence="20">
    <location>
        <begin position="421"/>
        <end position="452"/>
    </location>
</feature>
<evidence type="ECO:0000256" key="2">
    <source>
        <dbReference type="ARBA" id="ARBA00004125"/>
    </source>
</evidence>
<evidence type="ECO:0000256" key="7">
    <source>
        <dbReference type="ARBA" id="ARBA00022723"/>
    </source>
</evidence>
<keyword evidence="8" id="KW-0967">Endosome</keyword>
<evidence type="ECO:0000256" key="13">
    <source>
        <dbReference type="ARBA" id="ARBA00023054"/>
    </source>
</evidence>
<accession>S7N4P5</accession>
<keyword evidence="22" id="KW-1185">Reference proteome</keyword>
<dbReference type="GO" id="GO:0031175">
    <property type="term" value="P:neuron projection development"/>
    <property type="evidence" value="ECO:0007669"/>
    <property type="project" value="TreeGrafter"/>
</dbReference>
<dbReference type="GO" id="GO:0030672">
    <property type="term" value="C:synaptic vesicle membrane"/>
    <property type="evidence" value="ECO:0007669"/>
    <property type="project" value="UniProtKB-SubCell"/>
</dbReference>
<dbReference type="EMBL" id="KE163411">
    <property type="protein sequence ID" value="EPQ11921.1"/>
    <property type="molecule type" value="Genomic_DNA"/>
</dbReference>
<dbReference type="PANTHER" id="PTHR16294">
    <property type="entry name" value="DYSTROBREVIN BINDING PROTEIN 1 DYSBINDIN"/>
    <property type="match status" value="1"/>
</dbReference>
<dbReference type="GO" id="GO:0031083">
    <property type="term" value="C:BLOC-1 complex"/>
    <property type="evidence" value="ECO:0007669"/>
    <property type="project" value="TreeGrafter"/>
</dbReference>
<dbReference type="GO" id="GO:0005783">
    <property type="term" value="C:endoplasmic reticulum"/>
    <property type="evidence" value="ECO:0007669"/>
    <property type="project" value="UniProtKB-SubCell"/>
</dbReference>
<keyword evidence="12" id="KW-0770">Synapse</keyword>
<keyword evidence="10" id="KW-0256">Endoplasmic reticulum</keyword>
<dbReference type="InterPro" id="IPR023214">
    <property type="entry name" value="HAD_sf"/>
</dbReference>
<keyword evidence="7" id="KW-0479">Metal-binding</keyword>
<dbReference type="GO" id="GO:1904115">
    <property type="term" value="C:axon cytoplasm"/>
    <property type="evidence" value="ECO:0007669"/>
    <property type="project" value="GOC"/>
</dbReference>
<evidence type="ECO:0000256" key="17">
    <source>
        <dbReference type="ARBA" id="ARBA00034105"/>
    </source>
</evidence>
<dbReference type="GO" id="GO:0010008">
    <property type="term" value="C:endosome membrane"/>
    <property type="evidence" value="ECO:0007669"/>
    <property type="project" value="UniProtKB-SubCell"/>
</dbReference>
<dbReference type="InterPro" id="IPR036412">
    <property type="entry name" value="HAD-like_sf"/>
</dbReference>
<evidence type="ECO:0000256" key="10">
    <source>
        <dbReference type="ARBA" id="ARBA00022824"/>
    </source>
</evidence>
<keyword evidence="11" id="KW-0460">Magnesium</keyword>
<organism evidence="21 22">
    <name type="scientific">Myotis brandtii</name>
    <name type="common">Brandt's bat</name>
    <dbReference type="NCBI Taxonomy" id="109478"/>
    <lineage>
        <taxon>Eukaryota</taxon>
        <taxon>Metazoa</taxon>
        <taxon>Chordata</taxon>
        <taxon>Craniata</taxon>
        <taxon>Vertebrata</taxon>
        <taxon>Euteleostomi</taxon>
        <taxon>Mammalia</taxon>
        <taxon>Eutheria</taxon>
        <taxon>Laurasiatheria</taxon>
        <taxon>Chiroptera</taxon>
        <taxon>Yangochiroptera</taxon>
        <taxon>Vespertilionidae</taxon>
        <taxon>Myotis</taxon>
    </lineage>
</organism>
<keyword evidence="6" id="KW-0963">Cytoplasm</keyword>
<dbReference type="GO" id="GO:0005634">
    <property type="term" value="C:nucleus"/>
    <property type="evidence" value="ECO:0007669"/>
    <property type="project" value="UniProtKB-SubCell"/>
</dbReference>
<evidence type="ECO:0000256" key="3">
    <source>
        <dbReference type="ARBA" id="ARBA00004240"/>
    </source>
</evidence>
<dbReference type="InterPro" id="IPR007531">
    <property type="entry name" value="Dysbindin"/>
</dbReference>
<gene>
    <name evidence="21" type="ORF">D623_10019192</name>
</gene>
<dbReference type="GO" id="GO:2000300">
    <property type="term" value="P:regulation of synaptic vesicle exocytosis"/>
    <property type="evidence" value="ECO:0007669"/>
    <property type="project" value="TreeGrafter"/>
</dbReference>
<dbReference type="InterPro" id="IPR008380">
    <property type="entry name" value="HAD-SF_hydro_IG_5-nucl"/>
</dbReference>
<dbReference type="GO" id="GO:0014069">
    <property type="term" value="C:postsynaptic density"/>
    <property type="evidence" value="ECO:0007669"/>
    <property type="project" value="UniProtKB-SubCell"/>
</dbReference>
<evidence type="ECO:0000256" key="14">
    <source>
        <dbReference type="ARBA" id="ARBA00023136"/>
    </source>
</evidence>
<dbReference type="GO" id="GO:0005886">
    <property type="term" value="C:plasma membrane"/>
    <property type="evidence" value="ECO:0007669"/>
    <property type="project" value="TreeGrafter"/>
</dbReference>
<evidence type="ECO:0000256" key="16">
    <source>
        <dbReference type="ARBA" id="ARBA00023329"/>
    </source>
</evidence>
<evidence type="ECO:0000256" key="18">
    <source>
        <dbReference type="ARBA" id="ARBA00037798"/>
    </source>
</evidence>
<dbReference type="GO" id="GO:0060155">
    <property type="term" value="P:platelet dense granule organization"/>
    <property type="evidence" value="ECO:0007669"/>
    <property type="project" value="TreeGrafter"/>
</dbReference>
<evidence type="ECO:0000256" key="8">
    <source>
        <dbReference type="ARBA" id="ARBA00022753"/>
    </source>
</evidence>
<evidence type="ECO:0000256" key="20">
    <source>
        <dbReference type="SAM" id="MobiDB-lite"/>
    </source>
</evidence>
<dbReference type="GO" id="GO:0046872">
    <property type="term" value="F:metal ion binding"/>
    <property type="evidence" value="ECO:0007669"/>
    <property type="project" value="UniProtKB-KW"/>
</dbReference>
<dbReference type="GO" id="GO:0033162">
    <property type="term" value="C:melanosome membrane"/>
    <property type="evidence" value="ECO:0007669"/>
    <property type="project" value="UniProtKB-SubCell"/>
</dbReference>
<dbReference type="Gene3D" id="3.40.50.1000">
    <property type="entry name" value="HAD superfamily/HAD-like"/>
    <property type="match status" value="1"/>
</dbReference>
<evidence type="ECO:0000256" key="6">
    <source>
        <dbReference type="ARBA" id="ARBA00022490"/>
    </source>
</evidence>
<dbReference type="PANTHER" id="PTHR16294:SF5">
    <property type="entry name" value="DYSBINDIN"/>
    <property type="match status" value="1"/>
</dbReference>
<comment type="similarity">
    <text evidence="5">Belongs to the 5'(3')-deoxyribonucleotidase family.</text>
</comment>
<evidence type="ECO:0000256" key="9">
    <source>
        <dbReference type="ARBA" id="ARBA00022801"/>
    </source>
</evidence>
<dbReference type="Pfam" id="PF04440">
    <property type="entry name" value="Dysbindin"/>
    <property type="match status" value="2"/>
</dbReference>
<dbReference type="GO" id="GO:0048490">
    <property type="term" value="P:anterograde synaptic vesicle transport"/>
    <property type="evidence" value="ECO:0007669"/>
    <property type="project" value="TreeGrafter"/>
</dbReference>
<proteinExistence type="inferred from homology"/>
<evidence type="ECO:0000313" key="21">
    <source>
        <dbReference type="EMBL" id="EPQ11921.1"/>
    </source>
</evidence>
<keyword evidence="14" id="KW-0472">Membrane</keyword>
<keyword evidence="15" id="KW-0539">Nucleus</keyword>
<sequence length="468" mass="52961">MEKYILRGDETFTVLSRPVDHGKQLFLITNSPFSFVDKGMRHIVGPDWRQLFDVVIIQADKPSFFTDLRKPFRKCDEKGSLQWDHITSLEKGKICRQGNLFDFLCPTEWHGSCAITPELECEIRIIYTEQYRHSLMWQQVLPGLLQHTQTYQDAESWQVLAFSMKERQELRCITKALFNTQFGSIFHTFTTPPTSQAELDAEHAQKVLEMEHTQQMKLKERQKFFEEAFQQDMEQYLSTGYLQIERRGKPGSGGGSRKHWAAYIYLSGGREGRSSLPVPDSVEKCPELPRLPAFLSPWASHLWKPLSFPDISVLAVDVVLYTDPHHSPQFISVTLTLFLVSQLCVHPRREPMGSMSSMEVNVDMLEQMDLMDMNDQEALDVFLNSGEDNAVLSPVLGPESNTGQNEITLPVPNLAELRAQPPSLSSTCTDPATQDSSEGGESPVVQSDEEGVEVDTALATLHSDDSDS</sequence>
<dbReference type="GO" id="GO:0016787">
    <property type="term" value="F:hydrolase activity"/>
    <property type="evidence" value="ECO:0007669"/>
    <property type="project" value="UniProtKB-KW"/>
</dbReference>
<evidence type="ECO:0000256" key="4">
    <source>
        <dbReference type="ARBA" id="ARBA00008686"/>
    </source>
</evidence>
<dbReference type="AlphaFoldDB" id="S7N4P5"/>
<evidence type="ECO:0000256" key="19">
    <source>
        <dbReference type="ARBA" id="ARBA00037838"/>
    </source>
</evidence>
<keyword evidence="16" id="KW-0968">Cytoplasmic vesicle</keyword>
<evidence type="ECO:0000313" key="22">
    <source>
        <dbReference type="Proteomes" id="UP000052978"/>
    </source>
</evidence>
<reference evidence="21 22" key="1">
    <citation type="journal article" date="2013" name="Nat. Commun.">
        <title>Genome analysis reveals insights into physiology and longevity of the Brandt's bat Myotis brandtii.</title>
        <authorList>
            <person name="Seim I."/>
            <person name="Fang X."/>
            <person name="Xiong Z."/>
            <person name="Lobanov A.V."/>
            <person name="Huang Z."/>
            <person name="Ma S."/>
            <person name="Feng Y."/>
            <person name="Turanov A.A."/>
            <person name="Zhu Y."/>
            <person name="Lenz T.L."/>
            <person name="Gerashchenko M.V."/>
            <person name="Fan D."/>
            <person name="Hee Yim S."/>
            <person name="Yao X."/>
            <person name="Jordan D."/>
            <person name="Xiong Y."/>
            <person name="Ma Y."/>
            <person name="Lyapunov A.N."/>
            <person name="Chen G."/>
            <person name="Kulakova O.I."/>
            <person name="Sun Y."/>
            <person name="Lee S.G."/>
            <person name="Bronson R.T."/>
            <person name="Moskalev A.A."/>
            <person name="Sunyaev S.R."/>
            <person name="Zhang G."/>
            <person name="Krogh A."/>
            <person name="Wang J."/>
            <person name="Gladyshev V.N."/>
        </authorList>
    </citation>
    <scope>NUCLEOTIDE SEQUENCE [LARGE SCALE GENOMIC DNA]</scope>
</reference>
<evidence type="ECO:0000256" key="11">
    <source>
        <dbReference type="ARBA" id="ARBA00022842"/>
    </source>
</evidence>
<keyword evidence="13" id="KW-0175">Coiled coil</keyword>
<name>S7N4P5_MYOBR</name>
<keyword evidence="9" id="KW-0378">Hydrolase</keyword>
<feature type="compositionally biased region" description="Polar residues" evidence="20">
    <location>
        <begin position="422"/>
        <end position="439"/>
    </location>
</feature>
<protein>
    <submittedName>
        <fullName evidence="21">5'-nucleotidase domain-containing protein 2</fullName>
    </submittedName>
</protein>
<evidence type="ECO:0000256" key="15">
    <source>
        <dbReference type="ARBA" id="ARBA00023242"/>
    </source>
</evidence>